<dbReference type="EMBL" id="MAGO01000001">
    <property type="protein sequence ID" value="OCC16567.1"/>
    <property type="molecule type" value="Genomic_DNA"/>
</dbReference>
<dbReference type="AlphaFoldDB" id="A0A1B9F9H7"/>
<dbReference type="Proteomes" id="UP000093080">
    <property type="component" value="Unassembled WGS sequence"/>
</dbReference>
<name>A0A1B9F9H7_9BACT</name>
<accession>A0A1B9F9H7</accession>
<comment type="caution">
    <text evidence="1">The sequence shown here is derived from an EMBL/GenBank/DDBJ whole genome shotgun (WGS) entry which is preliminary data.</text>
</comment>
<organism evidence="1 2">
    <name type="scientific">Dissulfuribacter thermophilus</name>
    <dbReference type="NCBI Taxonomy" id="1156395"/>
    <lineage>
        <taxon>Bacteria</taxon>
        <taxon>Pseudomonadati</taxon>
        <taxon>Thermodesulfobacteriota</taxon>
        <taxon>Dissulfuribacteria</taxon>
        <taxon>Dissulfuribacterales</taxon>
        <taxon>Dissulfuribacteraceae</taxon>
        <taxon>Dissulfuribacter</taxon>
    </lineage>
</organism>
<gene>
    <name evidence="1" type="ORF">DBT_0385</name>
</gene>
<dbReference type="RefSeq" id="WP_067615812.1">
    <property type="nucleotide sequence ID" value="NZ_MAGO01000001.1"/>
</dbReference>
<protein>
    <recommendedName>
        <fullName evidence="3">TraB family protein</fullName>
    </recommendedName>
</protein>
<keyword evidence="2" id="KW-1185">Reference proteome</keyword>
<dbReference type="STRING" id="1156395.DBT_0385"/>
<evidence type="ECO:0008006" key="3">
    <source>
        <dbReference type="Google" id="ProtNLM"/>
    </source>
</evidence>
<evidence type="ECO:0000313" key="1">
    <source>
        <dbReference type="EMBL" id="OCC16567.1"/>
    </source>
</evidence>
<reference evidence="1 2" key="1">
    <citation type="submission" date="2016-06" db="EMBL/GenBank/DDBJ databases">
        <title>Respiratory ammonification of nitrate coupled to the oxidation of elemental sulfur in deep-sea autotrophic thermophilic bacteria.</title>
        <authorList>
            <person name="Slobodkina G.B."/>
            <person name="Mardanov A.V."/>
            <person name="Ravin N.V."/>
            <person name="Frolova A.A."/>
            <person name="Viryasiv M.B."/>
            <person name="Chernyh N.A."/>
            <person name="Bonch-Osmolovskaya E.A."/>
            <person name="Slobodkin A.I."/>
        </authorList>
    </citation>
    <scope>NUCLEOTIDE SEQUENCE [LARGE SCALE GENOMIC DNA]</scope>
    <source>
        <strain evidence="1 2">S69</strain>
    </source>
</reference>
<proteinExistence type="predicted"/>
<evidence type="ECO:0000313" key="2">
    <source>
        <dbReference type="Proteomes" id="UP000093080"/>
    </source>
</evidence>
<sequence>MGTQDSGNKTWDITLIGTIHLFEESEEKLHSLLEELSPKVITVEISSFSVEFRRQRQDIWAKKLEKALSDLPKELLDCPKLELLRRQINTPYEWRVALEYSSQKGVRLLPIDVGDLSRYELPTWEHELLSRKNIEYISKNIDLKSVTEHFARLKREAEHLLEQKNSYPMALHPLSWLKDPFWTQREIKLARRLFRVLRVCKEVVHISGWMHLVEGSPWKTLIDHLREGGARIEVKMAF</sequence>
<dbReference type="OrthoDB" id="5405171at2"/>